<dbReference type="Proteomes" id="UP000049023">
    <property type="component" value="Unassembled WGS sequence"/>
</dbReference>
<evidence type="ECO:0000313" key="19">
    <source>
        <dbReference type="Proteomes" id="UP000045842"/>
    </source>
</evidence>
<evidence type="ECO:0000313" key="10">
    <source>
        <dbReference type="EMBL" id="CFS02521.1"/>
    </source>
</evidence>
<evidence type="ECO:0000256" key="7">
    <source>
        <dbReference type="RuleBase" id="RU003878"/>
    </source>
</evidence>
<dbReference type="EMDB" id="EMD-23972"/>
<evidence type="ECO:0000313" key="12">
    <source>
        <dbReference type="EMBL" id="CKR58378.1"/>
    </source>
</evidence>
<dbReference type="PROSITE" id="PS00783">
    <property type="entry name" value="RIBOSOMAL_L13"/>
    <property type="match status" value="1"/>
</dbReference>
<dbReference type="Proteomes" id="UP000048289">
    <property type="component" value="Unassembled WGS sequence"/>
</dbReference>
<dbReference type="PANTHER" id="PTHR11545:SF2">
    <property type="entry name" value="LARGE RIBOSOMAL SUBUNIT PROTEIN UL13M"/>
    <property type="match status" value="1"/>
</dbReference>
<dbReference type="EMBL" id="CNGE01000248">
    <property type="protein sequence ID" value="CKS30728.1"/>
    <property type="molecule type" value="Genomic_DNA"/>
</dbReference>
<evidence type="ECO:0000256" key="4">
    <source>
        <dbReference type="ARBA" id="ARBA00035201"/>
    </source>
</evidence>
<dbReference type="Pfam" id="PF00572">
    <property type="entry name" value="Ribosomal_L13"/>
    <property type="match status" value="1"/>
</dbReference>
<dbReference type="GO" id="GO:0006412">
    <property type="term" value="P:translation"/>
    <property type="evidence" value="ECO:0007669"/>
    <property type="project" value="UniProtKB-UniRule"/>
</dbReference>
<dbReference type="Proteomes" id="UP000038802">
    <property type="component" value="Unassembled WGS sequence"/>
</dbReference>
<evidence type="ECO:0007829" key="28">
    <source>
        <dbReference type="PDB" id="7SFR"/>
    </source>
</evidence>
<gene>
    <name evidence="5 7 16" type="primary">rplM</name>
    <name evidence="10" type="ORF">ERS007657_03631</name>
    <name evidence="14" type="ORF">ERS007661_03121</name>
    <name evidence="15" type="ORF">ERS007679_01993</name>
    <name evidence="9" type="ORF">ERS007681_03424</name>
    <name evidence="16" type="ORF">ERS007703_03116</name>
    <name evidence="13" type="ORF">ERS027646_01625</name>
    <name evidence="12" type="ORF">ERS027659_01778</name>
    <name evidence="11" type="ORF">ERS027661_01576</name>
</gene>
<dbReference type="EMDB" id="EMD-23974"/>
<dbReference type="PDB" id="7SFR">
    <property type="method" value="EM"/>
    <property type="resolution" value="2.60 A"/>
    <property type="chains" value="J=1-195"/>
</dbReference>
<dbReference type="Proteomes" id="UP000039217">
    <property type="component" value="Unassembled WGS sequence"/>
</dbReference>
<dbReference type="GO" id="GO:0003735">
    <property type="term" value="F:structural constituent of ribosome"/>
    <property type="evidence" value="ECO:0007669"/>
    <property type="project" value="InterPro"/>
</dbReference>
<comment type="similarity">
    <text evidence="1 5 6">Belongs to the universal ribosomal protein uL13 family.</text>
</comment>
<dbReference type="Proteomes" id="UP000050164">
    <property type="component" value="Unassembled WGS sequence"/>
</dbReference>
<sequence>MLVGKLLGWRAVRRDLGSMSVAETNPPFTPDRRPGHPGIHPREKKVSAVPTYAPKAGDTTRSWYVIDATDVVLGRLAVAAANLLRGKHKPTFAPNVDGGDFVIVINADKVAISGDKLQHKMVYRHSGYPGGLHKRTIGELMQRHPDRVVEKAILGMLPKNRLSRQIQRKLRVYAGPEHPHSAQQPVPYELKQVAQ</sequence>
<dbReference type="EMBL" id="CQQC01001288">
    <property type="protein sequence ID" value="CNV81503.1"/>
    <property type="molecule type" value="Genomic_DNA"/>
</dbReference>
<dbReference type="STRING" id="115862.BBG46_17950"/>
<dbReference type="PDB" id="7MSZ">
    <property type="method" value="EM"/>
    <property type="resolution" value="3.10 A"/>
    <property type="chains" value="J=1-195"/>
</dbReference>
<evidence type="ECO:0000313" key="24">
    <source>
        <dbReference type="Proteomes" id="UP000050164"/>
    </source>
</evidence>
<dbReference type="Proteomes" id="UP000046680">
    <property type="component" value="Unassembled WGS sequence"/>
</dbReference>
<dbReference type="Gene3D" id="3.90.1180.10">
    <property type="entry name" value="Ribosomal protein L13"/>
    <property type="match status" value="1"/>
</dbReference>
<keyword evidence="25 26" id="KW-0002">3D-structure</keyword>
<evidence type="ECO:0000256" key="6">
    <source>
        <dbReference type="RuleBase" id="RU003877"/>
    </source>
</evidence>
<dbReference type="AlphaFoldDB" id="A0A0T9D5H2"/>
<evidence type="ECO:0000256" key="5">
    <source>
        <dbReference type="HAMAP-Rule" id="MF_01366"/>
    </source>
</evidence>
<evidence type="ECO:0007829" key="26">
    <source>
        <dbReference type="PDB" id="7MSC"/>
    </source>
</evidence>
<evidence type="ECO:0000313" key="21">
    <source>
        <dbReference type="Proteomes" id="UP000048289"/>
    </source>
</evidence>
<dbReference type="EMDB" id="EMD-23962"/>
<dbReference type="EMBL" id="CNFT01000358">
    <property type="protein sequence ID" value="CKR58378.1"/>
    <property type="molecule type" value="Genomic_DNA"/>
</dbReference>
<evidence type="ECO:0000313" key="18">
    <source>
        <dbReference type="Proteomes" id="UP000039217"/>
    </source>
</evidence>
<dbReference type="GO" id="GO:0022625">
    <property type="term" value="C:cytosolic large ribosomal subunit"/>
    <property type="evidence" value="ECO:0007669"/>
    <property type="project" value="TreeGrafter"/>
</dbReference>
<evidence type="ECO:0000313" key="14">
    <source>
        <dbReference type="EMBL" id="CNV81503.1"/>
    </source>
</evidence>
<dbReference type="FunFam" id="3.90.1180.10:FF:000001">
    <property type="entry name" value="50S ribosomal protein L13"/>
    <property type="match status" value="1"/>
</dbReference>
<dbReference type="EMDB" id="EMD-25100"/>
<dbReference type="InterPro" id="IPR023563">
    <property type="entry name" value="Ribosomal_uL13_CS"/>
</dbReference>
<reference evidence="16" key="2">
    <citation type="submission" date="2015-03" db="EMBL/GenBank/DDBJ databases">
        <authorList>
            <person name="Murphy D."/>
        </authorList>
    </citation>
    <scope>NUCLEOTIDE SEQUENCE [LARGE SCALE GENOMIC DNA]</scope>
    <source>
        <strain evidence="16">K00500041</strain>
    </source>
</reference>
<keyword evidence="3 5" id="KW-0687">Ribonucleoprotein</keyword>
<protein>
    <recommendedName>
        <fullName evidence="4 5">Large ribosomal subunit protein uL13</fullName>
    </recommendedName>
</protein>
<dbReference type="PDB" id="7MT3">
    <property type="method" value="EM"/>
    <property type="resolution" value="2.80 A"/>
    <property type="chains" value="J=1-195"/>
</dbReference>
<evidence type="ECO:0000313" key="20">
    <source>
        <dbReference type="Proteomes" id="UP000046680"/>
    </source>
</evidence>
<feature type="region of interest" description="Disordered" evidence="8">
    <location>
        <begin position="20"/>
        <end position="47"/>
    </location>
</feature>
<organism evidence="16 17">
    <name type="scientific">Mycobacterium tuberculosis</name>
    <dbReference type="NCBI Taxonomy" id="1773"/>
    <lineage>
        <taxon>Bacteria</taxon>
        <taxon>Bacillati</taxon>
        <taxon>Actinomycetota</taxon>
        <taxon>Actinomycetes</taxon>
        <taxon>Mycobacteriales</taxon>
        <taxon>Mycobacteriaceae</taxon>
        <taxon>Mycobacterium</taxon>
        <taxon>Mycobacterium tuberculosis complex</taxon>
    </lineage>
</organism>
<dbReference type="PDB" id="7MT7">
    <property type="method" value="EM"/>
    <property type="resolution" value="2.71 A"/>
    <property type="chains" value="J=1-195"/>
</dbReference>
<dbReference type="EMBL" id="CSAE01000393">
    <property type="protein sequence ID" value="COW22698.1"/>
    <property type="molecule type" value="Genomic_DNA"/>
</dbReference>
<dbReference type="GO" id="GO:0017148">
    <property type="term" value="P:negative regulation of translation"/>
    <property type="evidence" value="ECO:0007669"/>
    <property type="project" value="TreeGrafter"/>
</dbReference>
<dbReference type="EMBL" id="CSAD01000246">
    <property type="protein sequence ID" value="COV51714.1"/>
    <property type="molecule type" value="Genomic_DNA"/>
</dbReference>
<dbReference type="Proteomes" id="UP000045842">
    <property type="component" value="Unassembled WGS sequence"/>
</dbReference>
<dbReference type="PDB" id="7MSH">
    <property type="method" value="EM"/>
    <property type="resolution" value="3.23 A"/>
    <property type="chains" value="J=1-195"/>
</dbReference>
<evidence type="ECO:0000256" key="1">
    <source>
        <dbReference type="ARBA" id="ARBA00006227"/>
    </source>
</evidence>
<feature type="compositionally biased region" description="Basic and acidic residues" evidence="8">
    <location>
        <begin position="30"/>
        <end position="46"/>
    </location>
</feature>
<dbReference type="EMBL" id="CNFU01000278">
    <property type="protein sequence ID" value="CKR54095.1"/>
    <property type="molecule type" value="Genomic_DNA"/>
</dbReference>
<dbReference type="PDB" id="7MT2">
    <property type="method" value="EM"/>
    <property type="resolution" value="2.76 A"/>
    <property type="chains" value="J=1-195"/>
</dbReference>
<evidence type="ECO:0000256" key="2">
    <source>
        <dbReference type="ARBA" id="ARBA00022980"/>
    </source>
</evidence>
<evidence type="ECO:0000313" key="15">
    <source>
        <dbReference type="EMBL" id="COV51714.1"/>
    </source>
</evidence>
<dbReference type="EMDB" id="EMD-8645"/>
<evidence type="ECO:0000256" key="8">
    <source>
        <dbReference type="SAM" id="MobiDB-lite"/>
    </source>
</evidence>
<feature type="region of interest" description="Disordered" evidence="8">
    <location>
        <begin position="176"/>
        <end position="195"/>
    </location>
</feature>
<evidence type="ECO:0000313" key="13">
    <source>
        <dbReference type="EMBL" id="CKS30728.1"/>
    </source>
</evidence>
<reference evidence="25 28" key="4">
    <citation type="journal article" date="2023" name="Cell">
        <title>Discovery of natural-product-derived sequanamycins as potent oral anti-tuberculosis agents.</title>
        <authorList>
            <person name="Zhang J."/>
            <person name="Lair C."/>
            <person name="Roubert C."/>
            <person name="Amaning K."/>
            <person name="Barrio M.B."/>
            <person name="Benedetti Y."/>
            <person name="Cui Z."/>
            <person name="Xing Z."/>
            <person name="Li X."/>
            <person name="Franzblau S.G."/>
            <person name="Baurin N."/>
            <person name="Bordon-Pallier F."/>
            <person name="Cantalloube C."/>
            <person name="Sans S."/>
            <person name="Silve S."/>
            <person name="Blanc I."/>
            <person name="Fraisse L."/>
            <person name="Rak A."/>
            <person name="Jenner L.B."/>
            <person name="Yusupova G."/>
            <person name="Yusupov M."/>
            <person name="Zhang J."/>
            <person name="Kaneko T."/>
            <person name="Yang T.J."/>
            <person name="Fotouhi N."/>
            <person name="Nuermberger E."/>
            <person name="Tyagi S."/>
            <person name="Betoudji F."/>
            <person name="Upton A."/>
            <person name="Sacchettini J.C."/>
            <person name="Lagrange S."/>
        </authorList>
    </citation>
    <scope>STRUCTURE BY ELECTRON MICROSCOPY (2.60 ANGSTROMS)</scope>
</reference>
<dbReference type="EMDB" id="EMD-8641"/>
<dbReference type="GO" id="GO:0003729">
    <property type="term" value="F:mRNA binding"/>
    <property type="evidence" value="ECO:0007669"/>
    <property type="project" value="TreeGrafter"/>
</dbReference>
<dbReference type="EMDB" id="EMD-23975"/>
<dbReference type="EMDB" id="EMD-22865"/>
<evidence type="ECO:0000313" key="17">
    <source>
        <dbReference type="Proteomes" id="UP000038802"/>
    </source>
</evidence>
<evidence type="ECO:0000313" key="16">
    <source>
        <dbReference type="EMBL" id="COW22698.1"/>
    </source>
</evidence>
<dbReference type="EMBL" id="CGCX01001858">
    <property type="protein sequence ID" value="CFS02521.1"/>
    <property type="molecule type" value="Genomic_DNA"/>
</dbReference>
<dbReference type="EMDB" id="EMD-23961"/>
<dbReference type="SUPFAM" id="SSF52161">
    <property type="entry name" value="Ribosomal protein L13"/>
    <property type="match status" value="1"/>
</dbReference>
<evidence type="ECO:0000313" key="11">
    <source>
        <dbReference type="EMBL" id="CKR54095.1"/>
    </source>
</evidence>
<keyword evidence="2 5" id="KW-0689">Ribosomal protein</keyword>
<evidence type="ECO:0007829" key="27">
    <source>
        <dbReference type="PDB" id="7MSH"/>
    </source>
</evidence>
<reference evidence="26 27" key="3">
    <citation type="journal article" date="2022" name="Nat. Commun.">
        <title>Interplay between an ATP-binding cassette F protein and the ribosome from Mycobacterium tuberculosis.</title>
        <authorList>
            <person name="Cui Z."/>
            <person name="Li X."/>
            <person name="Shin J."/>
            <person name="Gamper H."/>
            <person name="Hou Y.M."/>
            <person name="Sacchettini J.C."/>
            <person name="Zhang J."/>
        </authorList>
    </citation>
    <scope>STRUCTURE BY ELECTRON MICROSCOPY (2.71 ANGSTROMS)</scope>
</reference>
<proteinExistence type="evidence at protein level"/>
<accession>A0A0T9D5H2</accession>
<dbReference type="PDBsum" id="5V93"/>
<dbReference type="PDB" id="7KGB">
    <property type="method" value="EM"/>
    <property type="resolution" value="2.70 A"/>
    <property type="chains" value="J=1-195"/>
</dbReference>
<dbReference type="SMR" id="A0A0T9D5H2"/>
<dbReference type="NCBIfam" id="TIGR01066">
    <property type="entry name" value="rplM_bact"/>
    <property type="match status" value="1"/>
</dbReference>
<dbReference type="InterPro" id="IPR036899">
    <property type="entry name" value="Ribosomal_uL13_sf"/>
</dbReference>
<reference evidence="17 18" key="1">
    <citation type="submission" date="2015-03" db="EMBL/GenBank/DDBJ databases">
        <authorList>
            <consortium name="Pathogen Informatics"/>
        </authorList>
    </citation>
    <scope>NUCLEOTIDE SEQUENCE [LARGE SCALE GENOMIC DNA]</scope>
    <source>
        <strain evidence="13 22">Bir 172</strain>
        <strain evidence="12 24">Bir 185</strain>
        <strain evidence="11 23">Bir 187</strain>
        <strain evidence="10 20">C09601061</strain>
        <strain evidence="14 18">D00501624</strain>
        <strain evidence="15 19">G09801536</strain>
        <strain evidence="9 21">G09901357</strain>
        <strain evidence="17">K00500041</strain>
    </source>
</reference>
<dbReference type="PANTHER" id="PTHR11545">
    <property type="entry name" value="RIBOSOMAL PROTEIN L13"/>
    <property type="match status" value="1"/>
</dbReference>
<dbReference type="EMBL" id="CFOE01000591">
    <property type="protein sequence ID" value="CFE43488.1"/>
    <property type="molecule type" value="Genomic_DNA"/>
</dbReference>
<dbReference type="EMDB" id="EMD-23976"/>
<dbReference type="CDD" id="cd00392">
    <property type="entry name" value="Ribosomal_L13"/>
    <property type="match status" value="1"/>
</dbReference>
<evidence type="ECO:0007829" key="25">
    <source>
        <dbReference type="PDB" id="7KGB"/>
    </source>
</evidence>
<dbReference type="EMDB" id="EMD-31398"/>
<comment type="subunit">
    <text evidence="5">Part of the 50S ribosomal subunit.</text>
</comment>
<dbReference type="EMDB" id="EMD-61076"/>
<dbReference type="EMDB" id="EMD-23969"/>
<dbReference type="Proteomes" id="UP000048948">
    <property type="component" value="Unassembled WGS sequence"/>
</dbReference>
<dbReference type="PDB" id="7MSM">
    <property type="method" value="EM"/>
    <property type="resolution" value="2.79 A"/>
    <property type="chains" value="J=1-195"/>
</dbReference>
<comment type="function">
    <text evidence="5 7">This protein is one of the early assembly proteins of the 50S ribosomal subunit, although it is not seen to bind rRNA by itself. It is important during the early stages of 50S assembly.</text>
</comment>
<dbReference type="InterPro" id="IPR005822">
    <property type="entry name" value="Ribosomal_uL13"/>
</dbReference>
<evidence type="ECO:0000313" key="9">
    <source>
        <dbReference type="EMBL" id="CFE43488.1"/>
    </source>
</evidence>
<evidence type="ECO:0000313" key="23">
    <source>
        <dbReference type="Proteomes" id="UP000049023"/>
    </source>
</evidence>
<dbReference type="HAMAP" id="MF_01366">
    <property type="entry name" value="Ribosomal_uL13"/>
    <property type="match status" value="1"/>
</dbReference>
<evidence type="ECO:0000256" key="3">
    <source>
        <dbReference type="ARBA" id="ARBA00023274"/>
    </source>
</evidence>
<dbReference type="InterPro" id="IPR005823">
    <property type="entry name" value="Ribosomal_uL13_bac-type"/>
</dbReference>
<evidence type="ECO:0000313" key="22">
    <source>
        <dbReference type="Proteomes" id="UP000048948"/>
    </source>
</evidence>
<name>A0A0T9D5H2_MYCTX</name>
<dbReference type="PDB" id="7MSC">
    <property type="method" value="EM"/>
    <property type="resolution" value="2.97 A"/>
    <property type="chains" value="J=1-195"/>
</dbReference>